<accession>A0A4Y2GSJ4</accession>
<evidence type="ECO:0000313" key="2">
    <source>
        <dbReference type="EMBL" id="GBM56942.1"/>
    </source>
</evidence>
<evidence type="ECO:0008006" key="4">
    <source>
        <dbReference type="Google" id="ProtNLM"/>
    </source>
</evidence>
<dbReference type="EMBL" id="BGPR01001569">
    <property type="protein sequence ID" value="GBM56942.1"/>
    <property type="molecule type" value="Genomic_DNA"/>
</dbReference>
<name>A0A4Y2GSJ4_ARAVE</name>
<proteinExistence type="predicted"/>
<feature type="signal peptide" evidence="1">
    <location>
        <begin position="1"/>
        <end position="17"/>
    </location>
</feature>
<feature type="chain" id="PRO_5021352702" description="Secreted protein" evidence="1">
    <location>
        <begin position="18"/>
        <end position="104"/>
    </location>
</feature>
<sequence length="104" mass="11471">MVVFLNLGLVCFGLVRSMLVLKQHEGYFGTDLAILNRGQITSSTPELSLPSPNFRTNPAGRRLVTTCDLTFNSTHTLRIFSGIGSRTWKPEAETIPEGHRGVIL</sequence>
<keyword evidence="1" id="KW-0732">Signal</keyword>
<dbReference type="AlphaFoldDB" id="A0A4Y2GSJ4"/>
<dbReference type="Proteomes" id="UP000499080">
    <property type="component" value="Unassembled WGS sequence"/>
</dbReference>
<evidence type="ECO:0000313" key="3">
    <source>
        <dbReference type="Proteomes" id="UP000499080"/>
    </source>
</evidence>
<organism evidence="2 3">
    <name type="scientific">Araneus ventricosus</name>
    <name type="common">Orbweaver spider</name>
    <name type="synonym">Epeira ventricosa</name>
    <dbReference type="NCBI Taxonomy" id="182803"/>
    <lineage>
        <taxon>Eukaryota</taxon>
        <taxon>Metazoa</taxon>
        <taxon>Ecdysozoa</taxon>
        <taxon>Arthropoda</taxon>
        <taxon>Chelicerata</taxon>
        <taxon>Arachnida</taxon>
        <taxon>Araneae</taxon>
        <taxon>Araneomorphae</taxon>
        <taxon>Entelegynae</taxon>
        <taxon>Araneoidea</taxon>
        <taxon>Araneidae</taxon>
        <taxon>Araneus</taxon>
    </lineage>
</organism>
<comment type="caution">
    <text evidence="2">The sequence shown here is derived from an EMBL/GenBank/DDBJ whole genome shotgun (WGS) entry which is preliminary data.</text>
</comment>
<gene>
    <name evidence="2" type="ORF">AVEN_82433_1</name>
</gene>
<protein>
    <recommendedName>
        <fullName evidence="4">Secreted protein</fullName>
    </recommendedName>
</protein>
<reference evidence="2 3" key="1">
    <citation type="journal article" date="2019" name="Sci. Rep.">
        <title>Orb-weaving spider Araneus ventricosus genome elucidates the spidroin gene catalogue.</title>
        <authorList>
            <person name="Kono N."/>
            <person name="Nakamura H."/>
            <person name="Ohtoshi R."/>
            <person name="Moran D.A.P."/>
            <person name="Shinohara A."/>
            <person name="Yoshida Y."/>
            <person name="Fujiwara M."/>
            <person name="Mori M."/>
            <person name="Tomita M."/>
            <person name="Arakawa K."/>
        </authorList>
    </citation>
    <scope>NUCLEOTIDE SEQUENCE [LARGE SCALE GENOMIC DNA]</scope>
</reference>
<keyword evidence="3" id="KW-1185">Reference proteome</keyword>
<evidence type="ECO:0000256" key="1">
    <source>
        <dbReference type="SAM" id="SignalP"/>
    </source>
</evidence>